<keyword evidence="5 9" id="KW-1133">Transmembrane helix</keyword>
<evidence type="ECO:0000256" key="2">
    <source>
        <dbReference type="ARBA" id="ARBA00022475"/>
    </source>
</evidence>
<keyword evidence="7 9" id="KW-0472">Membrane</keyword>
<dbReference type="EMBL" id="JAVUPU010000003">
    <property type="protein sequence ID" value="MDT9598575.1"/>
    <property type="molecule type" value="Genomic_DNA"/>
</dbReference>
<evidence type="ECO:0000256" key="5">
    <source>
        <dbReference type="ARBA" id="ARBA00022989"/>
    </source>
</evidence>
<accession>A0ABU3Q598</accession>
<organism evidence="11 12">
    <name type="scientific">Sphingosinicella rhizophila</name>
    <dbReference type="NCBI Taxonomy" id="3050082"/>
    <lineage>
        <taxon>Bacteria</taxon>
        <taxon>Pseudomonadati</taxon>
        <taxon>Pseudomonadota</taxon>
        <taxon>Alphaproteobacteria</taxon>
        <taxon>Sphingomonadales</taxon>
        <taxon>Sphingosinicellaceae</taxon>
        <taxon>Sphingosinicella</taxon>
    </lineage>
</organism>
<name>A0ABU3Q598_9SPHN</name>
<proteinExistence type="predicted"/>
<gene>
    <name evidence="11" type="ORF">RQX22_06390</name>
</gene>
<feature type="transmembrane region" description="Helical" evidence="9">
    <location>
        <begin position="170"/>
        <end position="191"/>
    </location>
</feature>
<evidence type="ECO:0000313" key="11">
    <source>
        <dbReference type="EMBL" id="MDT9598575.1"/>
    </source>
</evidence>
<keyword evidence="12" id="KW-1185">Reference proteome</keyword>
<evidence type="ECO:0000256" key="1">
    <source>
        <dbReference type="ARBA" id="ARBA00004236"/>
    </source>
</evidence>
<evidence type="ECO:0000256" key="8">
    <source>
        <dbReference type="SAM" id="MobiDB-lite"/>
    </source>
</evidence>
<feature type="region of interest" description="Disordered" evidence="8">
    <location>
        <begin position="1"/>
        <end position="29"/>
    </location>
</feature>
<dbReference type="RefSeq" id="WP_315724753.1">
    <property type="nucleotide sequence ID" value="NZ_JAVUPU010000003.1"/>
</dbReference>
<comment type="subcellular location">
    <subcellularLocation>
        <location evidence="1">Cell membrane</location>
    </subcellularLocation>
</comment>
<reference evidence="11 12" key="1">
    <citation type="submission" date="2023-05" db="EMBL/GenBank/DDBJ databases">
        <authorList>
            <person name="Guo Y."/>
        </authorList>
    </citation>
    <scope>NUCLEOTIDE SEQUENCE [LARGE SCALE GENOMIC DNA]</scope>
    <source>
        <strain evidence="11 12">GR2756</strain>
    </source>
</reference>
<evidence type="ECO:0000313" key="12">
    <source>
        <dbReference type="Proteomes" id="UP001259572"/>
    </source>
</evidence>
<protein>
    <submittedName>
        <fullName evidence="11">DUF5706 domain-containing protein</fullName>
    </submittedName>
</protein>
<keyword evidence="3 9" id="KW-0812">Transmembrane</keyword>
<feature type="transmembrane region" description="Helical" evidence="9">
    <location>
        <begin position="81"/>
        <end position="101"/>
    </location>
</feature>
<keyword evidence="2" id="KW-1003">Cell membrane</keyword>
<keyword evidence="6" id="KW-0051">Antiviral defense</keyword>
<feature type="compositionally biased region" description="Basic and acidic residues" evidence="8">
    <location>
        <begin position="17"/>
        <end position="27"/>
    </location>
</feature>
<dbReference type="Pfam" id="PF18967">
    <property type="entry name" value="PycTM"/>
    <property type="match status" value="1"/>
</dbReference>
<evidence type="ECO:0000256" key="4">
    <source>
        <dbReference type="ARBA" id="ARBA00022741"/>
    </source>
</evidence>
<evidence type="ECO:0000256" key="7">
    <source>
        <dbReference type="ARBA" id="ARBA00023136"/>
    </source>
</evidence>
<evidence type="ECO:0000256" key="3">
    <source>
        <dbReference type="ARBA" id="ARBA00022692"/>
    </source>
</evidence>
<comment type="caution">
    <text evidence="11">The sequence shown here is derived from an EMBL/GenBank/DDBJ whole genome shotgun (WGS) entry which is preliminary data.</text>
</comment>
<feature type="transmembrane region" description="Helical" evidence="9">
    <location>
        <begin position="56"/>
        <end position="75"/>
    </location>
</feature>
<dbReference type="Proteomes" id="UP001259572">
    <property type="component" value="Unassembled WGS sequence"/>
</dbReference>
<evidence type="ECO:0000256" key="9">
    <source>
        <dbReference type="SAM" id="Phobius"/>
    </source>
</evidence>
<evidence type="ECO:0000256" key="6">
    <source>
        <dbReference type="ARBA" id="ARBA00023118"/>
    </source>
</evidence>
<feature type="domain" description="Pycsar effector protein" evidence="10">
    <location>
        <begin position="36"/>
        <end position="188"/>
    </location>
</feature>
<dbReference type="InterPro" id="IPR043760">
    <property type="entry name" value="PycTM_dom"/>
</dbReference>
<keyword evidence="4" id="KW-0547">Nucleotide-binding</keyword>
<evidence type="ECO:0000259" key="10">
    <source>
        <dbReference type="Pfam" id="PF18967"/>
    </source>
</evidence>
<sequence>MASRDRRANVRGGNRATKMEGGKEVPRSEYSPDAVHLMRTIQHAHVQLSAMADQKANLLMAATFAIFTVAIGQARNASMPLPLLILGGAAFFAALCTILAVDPAFKGSKKAKDRDNLLFFGTFAHLEEEDYVARMHEILRHDREIFDSMARNIYQNGRVLARKKYFWLGYAYRIFLAGLVASATAFCLIYLGHMR</sequence>